<dbReference type="Pfam" id="PF00117">
    <property type="entry name" value="GATase"/>
    <property type="match status" value="1"/>
</dbReference>
<organism evidence="2 3">
    <name type="scientific">Clostridium beijerinckii</name>
    <name type="common">Clostridium MP</name>
    <dbReference type="NCBI Taxonomy" id="1520"/>
    <lineage>
        <taxon>Bacteria</taxon>
        <taxon>Bacillati</taxon>
        <taxon>Bacillota</taxon>
        <taxon>Clostridia</taxon>
        <taxon>Eubacteriales</taxon>
        <taxon>Clostridiaceae</taxon>
        <taxon>Clostridium</taxon>
    </lineage>
</organism>
<comment type="caution">
    <text evidence="2">The sequence shown here is derived from an EMBL/GenBank/DDBJ whole genome shotgun (WGS) entry which is preliminary data.</text>
</comment>
<feature type="domain" description="Glutamine amidotransferase" evidence="1">
    <location>
        <begin position="34"/>
        <end position="184"/>
    </location>
</feature>
<dbReference type="Proteomes" id="UP000190959">
    <property type="component" value="Unassembled WGS sequence"/>
</dbReference>
<dbReference type="PANTHER" id="PTHR42695:SF5">
    <property type="entry name" value="GLUTAMINE AMIDOTRANSFERASE YLR126C-RELATED"/>
    <property type="match status" value="1"/>
</dbReference>
<protein>
    <recommendedName>
        <fullName evidence="1">Glutamine amidotransferase domain-containing protein</fullName>
    </recommendedName>
</protein>
<evidence type="ECO:0000313" key="2">
    <source>
        <dbReference type="EMBL" id="OOP72785.1"/>
    </source>
</evidence>
<dbReference type="RefSeq" id="WP_078115883.1">
    <property type="nucleotide sequence ID" value="NZ_MWMH01000004.1"/>
</dbReference>
<dbReference type="InterPro" id="IPR017926">
    <property type="entry name" value="GATASE"/>
</dbReference>
<evidence type="ECO:0000313" key="3">
    <source>
        <dbReference type="Proteomes" id="UP000190959"/>
    </source>
</evidence>
<sequence length="238" mass="27446">MRIIELLHDKDHPKVTNVDFWLEESKDYISKKVKASDKENYPELEGSDLIVIHGGTQHLWNKEADPWLYKEVSYIKEALKKGIPVLGFCLGAQIIAEALGGKVYNASEKEVGWFNIEPTMSGKKHKILEGLEDGFRTFLWHSDHYELPDSSTVLGYTEAAANQIFVSNIHKAVGFQFHPEYTKENIEVYLNECDDFIWSGGRFANGKENILREVKNISSSYELFRKLINNSINWFHEF</sequence>
<dbReference type="PROSITE" id="PS51273">
    <property type="entry name" value="GATASE_TYPE_1"/>
    <property type="match status" value="1"/>
</dbReference>
<gene>
    <name evidence="2" type="ORF">CBEIBR21_13265</name>
</gene>
<name>A0A1S9N5S6_CLOBE</name>
<dbReference type="AlphaFoldDB" id="A0A1S9N5S6"/>
<dbReference type="CDD" id="cd01741">
    <property type="entry name" value="GATase1_1"/>
    <property type="match status" value="1"/>
</dbReference>
<dbReference type="GO" id="GO:0005829">
    <property type="term" value="C:cytosol"/>
    <property type="evidence" value="ECO:0007669"/>
    <property type="project" value="TreeGrafter"/>
</dbReference>
<reference evidence="2 3" key="1">
    <citation type="submission" date="2017-02" db="EMBL/GenBank/DDBJ databases">
        <title>Genome sequence of Clostridium beijerinckii Br21.</title>
        <authorList>
            <person name="Fonseca B.C."/>
            <person name="Guazzaroni M.E."/>
            <person name="Riano-Pachon D.M."/>
            <person name="Reginatto V."/>
        </authorList>
    </citation>
    <scope>NUCLEOTIDE SEQUENCE [LARGE SCALE GENOMIC DNA]</scope>
    <source>
        <strain evidence="2 3">Br21</strain>
    </source>
</reference>
<accession>A0A1S9N5S6</accession>
<dbReference type="InterPro" id="IPR029062">
    <property type="entry name" value="Class_I_gatase-like"/>
</dbReference>
<dbReference type="EMBL" id="MWMH01000004">
    <property type="protein sequence ID" value="OOP72785.1"/>
    <property type="molecule type" value="Genomic_DNA"/>
</dbReference>
<evidence type="ECO:0000259" key="1">
    <source>
        <dbReference type="Pfam" id="PF00117"/>
    </source>
</evidence>
<dbReference type="SUPFAM" id="SSF52317">
    <property type="entry name" value="Class I glutamine amidotransferase-like"/>
    <property type="match status" value="1"/>
</dbReference>
<dbReference type="InterPro" id="IPR044992">
    <property type="entry name" value="ChyE-like"/>
</dbReference>
<dbReference type="Gene3D" id="3.40.50.880">
    <property type="match status" value="1"/>
</dbReference>
<dbReference type="PANTHER" id="PTHR42695">
    <property type="entry name" value="GLUTAMINE AMIDOTRANSFERASE YLR126C-RELATED"/>
    <property type="match status" value="1"/>
</dbReference>
<proteinExistence type="predicted"/>